<feature type="domain" description="LITAF" evidence="9">
    <location>
        <begin position="46"/>
        <end position="131"/>
    </location>
</feature>
<keyword evidence="8" id="KW-0812">Transmembrane</keyword>
<evidence type="ECO:0000256" key="5">
    <source>
        <dbReference type="ARBA" id="ARBA00022723"/>
    </source>
</evidence>
<keyword evidence="8" id="KW-1133">Transmembrane helix</keyword>
<keyword evidence="6" id="KW-0862">Zinc</keyword>
<sequence length="132" mass="14913">MSTARTTVQEIEMEPVEYSHLPPPPPYAVTDPIRSPVITQPVPVVHQTIIVQQLFRDKPVLVNCPSCHKRNPTTIKYVNSKKTHLIAGCICGLTFWCLLCCLAVIPYMMRSLKAADHYCSNCNYYLGTYSKL</sequence>
<dbReference type="GO" id="GO:0008270">
    <property type="term" value="F:zinc ion binding"/>
    <property type="evidence" value="ECO:0007669"/>
    <property type="project" value="TreeGrafter"/>
</dbReference>
<keyword evidence="11" id="KW-1185">Reference proteome</keyword>
<keyword evidence="7 8" id="KW-0472">Membrane</keyword>
<evidence type="ECO:0000256" key="8">
    <source>
        <dbReference type="SAM" id="Phobius"/>
    </source>
</evidence>
<evidence type="ECO:0000313" key="10">
    <source>
        <dbReference type="EMBL" id="CAH2094601.1"/>
    </source>
</evidence>
<dbReference type="PROSITE" id="PS51837">
    <property type="entry name" value="LITAF"/>
    <property type="match status" value="1"/>
</dbReference>
<gene>
    <name evidence="10" type="ORF">EEDITHA_LOCUS10151</name>
</gene>
<evidence type="ECO:0000313" key="11">
    <source>
        <dbReference type="Proteomes" id="UP001153954"/>
    </source>
</evidence>
<keyword evidence="5" id="KW-0479">Metal-binding</keyword>
<dbReference type="AlphaFoldDB" id="A0AAU9U695"/>
<comment type="caution">
    <text evidence="10">The sequence shown here is derived from an EMBL/GenBank/DDBJ whole genome shotgun (WGS) entry which is preliminary data.</text>
</comment>
<proteinExistence type="inferred from homology"/>
<comment type="similarity">
    <text evidence="4">Belongs to the CDIP1/LITAF family.</text>
</comment>
<dbReference type="Proteomes" id="UP001153954">
    <property type="component" value="Unassembled WGS sequence"/>
</dbReference>
<evidence type="ECO:0000259" key="9">
    <source>
        <dbReference type="PROSITE" id="PS51837"/>
    </source>
</evidence>
<comment type="subcellular location">
    <subcellularLocation>
        <location evidence="2">Endosome membrane</location>
        <topology evidence="2">Peripheral membrane protein</topology>
    </subcellularLocation>
    <subcellularLocation>
        <location evidence="1">Late endosome membrane</location>
    </subcellularLocation>
    <subcellularLocation>
        <location evidence="3">Lysosome membrane</location>
        <topology evidence="3">Peripheral membrane protein</topology>
        <orientation evidence="3">Cytoplasmic side</orientation>
    </subcellularLocation>
</comment>
<dbReference type="GO" id="GO:0005765">
    <property type="term" value="C:lysosomal membrane"/>
    <property type="evidence" value="ECO:0007669"/>
    <property type="project" value="UniProtKB-SubCell"/>
</dbReference>
<evidence type="ECO:0000256" key="3">
    <source>
        <dbReference type="ARBA" id="ARBA00004630"/>
    </source>
</evidence>
<dbReference type="PANTHER" id="PTHR23292:SF14">
    <property type="entry name" value="FI16615P1-RELATED"/>
    <property type="match status" value="1"/>
</dbReference>
<evidence type="ECO:0000256" key="1">
    <source>
        <dbReference type="ARBA" id="ARBA00004414"/>
    </source>
</evidence>
<dbReference type="SMART" id="SM00714">
    <property type="entry name" value="LITAF"/>
    <property type="match status" value="1"/>
</dbReference>
<evidence type="ECO:0000256" key="6">
    <source>
        <dbReference type="ARBA" id="ARBA00022833"/>
    </source>
</evidence>
<dbReference type="EMBL" id="CAKOGL010000014">
    <property type="protein sequence ID" value="CAH2094601.1"/>
    <property type="molecule type" value="Genomic_DNA"/>
</dbReference>
<accession>A0AAU9U695</accession>
<evidence type="ECO:0000256" key="2">
    <source>
        <dbReference type="ARBA" id="ARBA00004481"/>
    </source>
</evidence>
<dbReference type="Pfam" id="PF10601">
    <property type="entry name" value="zf-LITAF-like"/>
    <property type="match status" value="1"/>
</dbReference>
<evidence type="ECO:0000256" key="7">
    <source>
        <dbReference type="ARBA" id="ARBA00023136"/>
    </source>
</evidence>
<dbReference type="PANTHER" id="PTHR23292">
    <property type="entry name" value="LIPOPOLYSACCHARIDE-INDUCED TUMOR NECROSIS FACTOR-ALPHA FACTOR"/>
    <property type="match status" value="1"/>
</dbReference>
<dbReference type="InterPro" id="IPR006629">
    <property type="entry name" value="LITAF"/>
</dbReference>
<evidence type="ECO:0000256" key="4">
    <source>
        <dbReference type="ARBA" id="ARBA00005975"/>
    </source>
</evidence>
<organism evidence="10 11">
    <name type="scientific">Euphydryas editha</name>
    <name type="common">Edith's checkerspot</name>
    <dbReference type="NCBI Taxonomy" id="104508"/>
    <lineage>
        <taxon>Eukaryota</taxon>
        <taxon>Metazoa</taxon>
        <taxon>Ecdysozoa</taxon>
        <taxon>Arthropoda</taxon>
        <taxon>Hexapoda</taxon>
        <taxon>Insecta</taxon>
        <taxon>Pterygota</taxon>
        <taxon>Neoptera</taxon>
        <taxon>Endopterygota</taxon>
        <taxon>Lepidoptera</taxon>
        <taxon>Glossata</taxon>
        <taxon>Ditrysia</taxon>
        <taxon>Papilionoidea</taxon>
        <taxon>Nymphalidae</taxon>
        <taxon>Nymphalinae</taxon>
        <taxon>Euphydryas</taxon>
    </lineage>
</organism>
<reference evidence="10" key="1">
    <citation type="submission" date="2022-03" db="EMBL/GenBank/DDBJ databases">
        <authorList>
            <person name="Tunstrom K."/>
        </authorList>
    </citation>
    <scope>NUCLEOTIDE SEQUENCE</scope>
</reference>
<feature type="transmembrane region" description="Helical" evidence="8">
    <location>
        <begin position="85"/>
        <end position="108"/>
    </location>
</feature>
<protein>
    <recommendedName>
        <fullName evidence="9">LITAF domain-containing protein</fullName>
    </recommendedName>
</protein>
<dbReference type="GO" id="GO:0031902">
    <property type="term" value="C:late endosome membrane"/>
    <property type="evidence" value="ECO:0007669"/>
    <property type="project" value="UniProtKB-SubCell"/>
</dbReference>
<dbReference type="InterPro" id="IPR037519">
    <property type="entry name" value="LITAF_fam"/>
</dbReference>
<name>A0AAU9U695_EUPED</name>